<name>A0A2G9ZNY9_9BACT</name>
<evidence type="ECO:0000313" key="1">
    <source>
        <dbReference type="EMBL" id="PIP34854.1"/>
    </source>
</evidence>
<organism evidence="1 2">
    <name type="scientific">Candidatus Falkowbacteria bacterium CG23_combo_of_CG06-09_8_20_14_all_41_10</name>
    <dbReference type="NCBI Taxonomy" id="1974571"/>
    <lineage>
        <taxon>Bacteria</taxon>
        <taxon>Candidatus Falkowiibacteriota</taxon>
    </lineage>
</organism>
<dbReference type="AlphaFoldDB" id="A0A2G9ZNY9"/>
<accession>A0A2G9ZNY9</accession>
<comment type="caution">
    <text evidence="1">The sequence shown here is derived from an EMBL/GenBank/DDBJ whole genome shotgun (WGS) entry which is preliminary data.</text>
</comment>
<evidence type="ECO:0000313" key="2">
    <source>
        <dbReference type="Proteomes" id="UP000231408"/>
    </source>
</evidence>
<gene>
    <name evidence="1" type="ORF">COX21_00670</name>
</gene>
<sequence>MITLLNNPKFASFLINAKSEHEKFTLVGEIIIAEYPKPLVSFPGVPREVIIKALVAACTTEEEIRRVLIRSGLGIANVIVVEKPKNEKEKRAMILCRMMSGILNKEGLPCVLIFRP</sequence>
<dbReference type="EMBL" id="PCSE01000022">
    <property type="protein sequence ID" value="PIP34854.1"/>
    <property type="molecule type" value="Genomic_DNA"/>
</dbReference>
<proteinExistence type="predicted"/>
<dbReference type="Proteomes" id="UP000231408">
    <property type="component" value="Unassembled WGS sequence"/>
</dbReference>
<reference evidence="1 2" key="1">
    <citation type="submission" date="2017-09" db="EMBL/GenBank/DDBJ databases">
        <title>Depth-based differentiation of microbial function through sediment-hosted aquifers and enrichment of novel symbionts in the deep terrestrial subsurface.</title>
        <authorList>
            <person name="Probst A.J."/>
            <person name="Ladd B."/>
            <person name="Jarett J.K."/>
            <person name="Geller-Mcgrath D.E."/>
            <person name="Sieber C.M."/>
            <person name="Emerson J.B."/>
            <person name="Anantharaman K."/>
            <person name="Thomas B.C."/>
            <person name="Malmstrom R."/>
            <person name="Stieglmeier M."/>
            <person name="Klingl A."/>
            <person name="Woyke T."/>
            <person name="Ryan C.M."/>
            <person name="Banfield J.F."/>
        </authorList>
    </citation>
    <scope>NUCLEOTIDE SEQUENCE [LARGE SCALE GENOMIC DNA]</scope>
    <source>
        <strain evidence="1">CG23_combo_of_CG06-09_8_20_14_all_41_10</strain>
    </source>
</reference>
<protein>
    <submittedName>
        <fullName evidence="1">Uncharacterized protein</fullName>
    </submittedName>
</protein>